<proteinExistence type="predicted"/>
<protein>
    <submittedName>
        <fullName evidence="3">AAA-ATPase</fullName>
    </submittedName>
</protein>
<reference evidence="3 4" key="1">
    <citation type="journal article" date="2018" name="PLoS Genet.">
        <title>Population sequencing reveals clonal diversity and ancestral inbreeding in the grapevine cultivar Chardonnay.</title>
        <authorList>
            <person name="Roach M.J."/>
            <person name="Johnson D.L."/>
            <person name="Bohlmann J."/>
            <person name="van Vuuren H.J."/>
            <person name="Jones S.J."/>
            <person name="Pretorius I.S."/>
            <person name="Schmidt S.A."/>
            <person name="Borneman A.R."/>
        </authorList>
    </citation>
    <scope>NUCLEOTIDE SEQUENCE [LARGE SCALE GENOMIC DNA]</scope>
    <source>
        <strain evidence="4">cv. Chardonnay</strain>
        <tissue evidence="3">Leaf</tissue>
    </source>
</reference>
<name>A0A438K648_VITVI</name>
<keyword evidence="1" id="KW-0378">Hydrolase</keyword>
<dbReference type="PANTHER" id="PTHR23070">
    <property type="entry name" value="BCS1 AAA-TYPE ATPASE"/>
    <property type="match status" value="1"/>
</dbReference>
<evidence type="ECO:0000313" key="4">
    <source>
        <dbReference type="Proteomes" id="UP000288805"/>
    </source>
</evidence>
<evidence type="ECO:0000256" key="1">
    <source>
        <dbReference type="ARBA" id="ARBA00022801"/>
    </source>
</evidence>
<dbReference type="GO" id="GO:0016787">
    <property type="term" value="F:hydrolase activity"/>
    <property type="evidence" value="ECO:0007669"/>
    <property type="project" value="UniProtKB-KW"/>
</dbReference>
<dbReference type="Proteomes" id="UP000288805">
    <property type="component" value="Unassembled WGS sequence"/>
</dbReference>
<comment type="caution">
    <text evidence="3">The sequence shown here is derived from an EMBL/GenBank/DDBJ whole genome shotgun (WGS) entry which is preliminary data.</text>
</comment>
<gene>
    <name evidence="3" type="primary">VvCHDp000310_7</name>
    <name evidence="3" type="ORF">CK203_006198</name>
</gene>
<sequence length="357" mass="41233">MPKPYKPNIQPHPNSTSLVERPWRLRHHRCSQPMSPSPLHPSTLTLVIEEYGGINQNQLYSAAEIYLSSRISPDIQLLRVSKSAKEDNLNLQFDRDERINDTFEGIVLKWCRYFELSFDQKHKERVLGSYLPYILEQSKAIRDAEKVVSMHTYVNAQGSSKNIWESVILRHPSTFEALTMDIEQKKAIIDDLDSCPSLELYRRGNKECMVLFCLGTFPSGLVTLLRTLAEETIPDRLRSYIVSSLKRFFLPPSSQLTLIIDQFCGPTSNEIYQASHIYLPTKISPSHDRIQVSKPSKQSNSTITLPKGAQVEDSFRNIRLQWKLVDDRKLFFELSFDKQFIEIVLESYLLYVIAMSK</sequence>
<dbReference type="Pfam" id="PF14363">
    <property type="entry name" value="AAA_assoc"/>
    <property type="match status" value="2"/>
</dbReference>
<organism evidence="3 4">
    <name type="scientific">Vitis vinifera</name>
    <name type="common">Grape</name>
    <dbReference type="NCBI Taxonomy" id="29760"/>
    <lineage>
        <taxon>Eukaryota</taxon>
        <taxon>Viridiplantae</taxon>
        <taxon>Streptophyta</taxon>
        <taxon>Embryophyta</taxon>
        <taxon>Tracheophyta</taxon>
        <taxon>Spermatophyta</taxon>
        <taxon>Magnoliopsida</taxon>
        <taxon>eudicotyledons</taxon>
        <taxon>Gunneridae</taxon>
        <taxon>Pentapetalae</taxon>
        <taxon>rosids</taxon>
        <taxon>Vitales</taxon>
        <taxon>Vitaceae</taxon>
        <taxon>Viteae</taxon>
        <taxon>Vitis</taxon>
    </lineage>
</organism>
<dbReference type="AlphaFoldDB" id="A0A438K648"/>
<dbReference type="InterPro" id="IPR025753">
    <property type="entry name" value="AAA_N_dom"/>
</dbReference>
<evidence type="ECO:0000259" key="2">
    <source>
        <dbReference type="Pfam" id="PF14363"/>
    </source>
</evidence>
<feature type="domain" description="AAA-type ATPase N-terminal" evidence="2">
    <location>
        <begin position="233"/>
        <end position="325"/>
    </location>
</feature>
<accession>A0A438K648</accession>
<dbReference type="InterPro" id="IPR050747">
    <property type="entry name" value="Mitochondrial_chaperone_BCS1"/>
</dbReference>
<dbReference type="EMBL" id="QGNW01000015">
    <property type="protein sequence ID" value="RVX16666.1"/>
    <property type="molecule type" value="Genomic_DNA"/>
</dbReference>
<feature type="domain" description="AAA-type ATPase N-terminal" evidence="2">
    <location>
        <begin position="40"/>
        <end position="111"/>
    </location>
</feature>
<evidence type="ECO:0000313" key="3">
    <source>
        <dbReference type="EMBL" id="RVX16666.1"/>
    </source>
</evidence>